<evidence type="ECO:0000256" key="1">
    <source>
        <dbReference type="ARBA" id="ARBA00006763"/>
    </source>
</evidence>
<accession>A0ABP0TTF6</accession>
<comment type="catalytic activity">
    <reaction evidence="5 6">
        <text>9-ribosyl-trans-zeatin 5'-phosphate + H2O = trans-zeatin + D-ribose 5-phosphate</text>
        <dbReference type="Rhea" id="RHEA:48564"/>
        <dbReference type="ChEBI" id="CHEBI:15377"/>
        <dbReference type="ChEBI" id="CHEBI:16522"/>
        <dbReference type="ChEBI" id="CHEBI:78346"/>
        <dbReference type="ChEBI" id="CHEBI:87947"/>
        <dbReference type="EC" id="3.2.2.n1"/>
    </reaction>
</comment>
<keyword evidence="3 6" id="KW-0203">Cytokinin biosynthesis</keyword>
<dbReference type="SUPFAM" id="SSF102405">
    <property type="entry name" value="MCP/YpsA-like"/>
    <property type="match status" value="1"/>
</dbReference>
<evidence type="ECO:0000256" key="5">
    <source>
        <dbReference type="ARBA" id="ARBA00049153"/>
    </source>
</evidence>
<dbReference type="InterPro" id="IPR031100">
    <property type="entry name" value="LOG_fam"/>
</dbReference>
<evidence type="ECO:0000256" key="6">
    <source>
        <dbReference type="RuleBase" id="RU363015"/>
    </source>
</evidence>
<organism evidence="7 8">
    <name type="scientific">Sphagnum troendelagicum</name>
    <dbReference type="NCBI Taxonomy" id="128251"/>
    <lineage>
        <taxon>Eukaryota</taxon>
        <taxon>Viridiplantae</taxon>
        <taxon>Streptophyta</taxon>
        <taxon>Embryophyta</taxon>
        <taxon>Bryophyta</taxon>
        <taxon>Sphagnophytina</taxon>
        <taxon>Sphagnopsida</taxon>
        <taxon>Sphagnales</taxon>
        <taxon>Sphagnaceae</taxon>
        <taxon>Sphagnum</taxon>
    </lineage>
</organism>
<comment type="function">
    <text evidence="6">Cytokinin-activating enzyme working in the direct activation pathway. Phosphoribohydrolase that converts inactive cytokinin nucleotides to the biologically active free-base forms.</text>
</comment>
<dbReference type="NCBIfam" id="TIGR00730">
    <property type="entry name" value="Rossman fold protein, TIGR00730 family"/>
    <property type="match status" value="1"/>
</dbReference>
<dbReference type="EMBL" id="OZ019905">
    <property type="protein sequence ID" value="CAK9202018.1"/>
    <property type="molecule type" value="Genomic_DNA"/>
</dbReference>
<keyword evidence="6" id="KW-0378">Hydrolase</keyword>
<dbReference type="Gene3D" id="3.40.50.450">
    <property type="match status" value="1"/>
</dbReference>
<evidence type="ECO:0000256" key="2">
    <source>
        <dbReference type="ARBA" id="ARBA00012205"/>
    </source>
</evidence>
<dbReference type="PANTHER" id="PTHR31223:SF70">
    <property type="entry name" value="LOG FAMILY PROTEIN YJL055W"/>
    <property type="match status" value="1"/>
</dbReference>
<reference evidence="7" key="1">
    <citation type="submission" date="2024-02" db="EMBL/GenBank/DDBJ databases">
        <authorList>
            <consortium name="ELIXIR-Norway"/>
            <consortium name="Elixir Norway"/>
        </authorList>
    </citation>
    <scope>NUCLEOTIDE SEQUENCE</scope>
</reference>
<evidence type="ECO:0000313" key="7">
    <source>
        <dbReference type="EMBL" id="CAK9202018.1"/>
    </source>
</evidence>
<evidence type="ECO:0000256" key="3">
    <source>
        <dbReference type="ARBA" id="ARBA00022712"/>
    </source>
</evidence>
<dbReference type="PANTHER" id="PTHR31223">
    <property type="entry name" value="LOG FAMILY PROTEIN YJL055W"/>
    <property type="match status" value="1"/>
</dbReference>
<sequence>MEMQNWHLHYRILSMESSVNMKLLQGTGAESGFKRICVFCGSRSGNKSVYMDVAMALGKELVQRKIDLVYGGGSIGLMGKISETVHAGGNHVIGVIPRALMPSEVCGQTVGETIAVDDMHQRKAEMARLADAFIALPGGYGTLEELLEIITWSQLGIHAKPVGLLNVNCYYDALLTLFDKAVEEGFLSIAGRRILVSAPTATELLDKMEKFAPVKDKNMPQLFWGVAEASQISLQSTPRVFFNKIFMHNYIQM</sequence>
<dbReference type="InterPro" id="IPR005269">
    <property type="entry name" value="LOG"/>
</dbReference>
<protein>
    <recommendedName>
        <fullName evidence="2 6">Cytokinin riboside 5'-monophosphate phosphoribohydrolase</fullName>
        <ecNumber evidence="2 6">3.2.2.n1</ecNumber>
    </recommendedName>
</protein>
<evidence type="ECO:0000313" key="8">
    <source>
        <dbReference type="Proteomes" id="UP001497512"/>
    </source>
</evidence>
<gene>
    <name evidence="7" type="ORF">CSSPTR1EN2_LOCUS6197</name>
</gene>
<evidence type="ECO:0000256" key="4">
    <source>
        <dbReference type="ARBA" id="ARBA00047718"/>
    </source>
</evidence>
<comment type="catalytic activity">
    <reaction evidence="4 6">
        <text>N(6)-(dimethylallyl)adenosine 5'-phosphate + H2O = N(6)-dimethylallyladenine + D-ribose 5-phosphate</text>
        <dbReference type="Rhea" id="RHEA:48560"/>
        <dbReference type="ChEBI" id="CHEBI:15377"/>
        <dbReference type="ChEBI" id="CHEBI:17660"/>
        <dbReference type="ChEBI" id="CHEBI:57526"/>
        <dbReference type="ChEBI" id="CHEBI:78346"/>
        <dbReference type="EC" id="3.2.2.n1"/>
    </reaction>
</comment>
<dbReference type="Proteomes" id="UP001497512">
    <property type="component" value="Chromosome 13"/>
</dbReference>
<name>A0ABP0TTF6_9BRYO</name>
<dbReference type="EC" id="3.2.2.n1" evidence="2 6"/>
<dbReference type="Pfam" id="PF03641">
    <property type="entry name" value="Lysine_decarbox"/>
    <property type="match status" value="1"/>
</dbReference>
<comment type="similarity">
    <text evidence="1 6">Belongs to the LOG family.</text>
</comment>
<keyword evidence="8" id="KW-1185">Reference proteome</keyword>
<proteinExistence type="inferred from homology"/>